<evidence type="ECO:0000313" key="2">
    <source>
        <dbReference type="EMBL" id="KAL1526440.1"/>
    </source>
</evidence>
<dbReference type="EMBL" id="JBGBPQ010000003">
    <property type="protein sequence ID" value="KAL1526440.1"/>
    <property type="molecule type" value="Genomic_DNA"/>
</dbReference>
<dbReference type="NCBIfam" id="NF041278">
    <property type="entry name" value="CmcJ_NvfI_EfuI"/>
    <property type="match status" value="1"/>
</dbReference>
<dbReference type="Proteomes" id="UP001515480">
    <property type="component" value="Unassembled WGS sequence"/>
</dbReference>
<protein>
    <submittedName>
        <fullName evidence="2">Uncharacterized protein</fullName>
    </submittedName>
</protein>
<dbReference type="GO" id="GO:0016491">
    <property type="term" value="F:oxidoreductase activity"/>
    <property type="evidence" value="ECO:0007669"/>
    <property type="project" value="InterPro"/>
</dbReference>
<gene>
    <name evidence="2" type="ORF">AB1Y20_015152</name>
</gene>
<evidence type="ECO:0000313" key="3">
    <source>
        <dbReference type="Proteomes" id="UP001515480"/>
    </source>
</evidence>
<dbReference type="InterPro" id="IPR044053">
    <property type="entry name" value="AsaB-like"/>
</dbReference>
<keyword evidence="3" id="KW-1185">Reference proteome</keyword>
<dbReference type="AlphaFoldDB" id="A0AB34JX04"/>
<dbReference type="PANTHER" id="PTHR34598:SF3">
    <property type="entry name" value="OXIDOREDUCTASE AN1597"/>
    <property type="match status" value="1"/>
</dbReference>
<organism evidence="2 3">
    <name type="scientific">Prymnesium parvum</name>
    <name type="common">Toxic golden alga</name>
    <dbReference type="NCBI Taxonomy" id="97485"/>
    <lineage>
        <taxon>Eukaryota</taxon>
        <taxon>Haptista</taxon>
        <taxon>Haptophyta</taxon>
        <taxon>Prymnesiophyceae</taxon>
        <taxon>Prymnesiales</taxon>
        <taxon>Prymnesiaceae</taxon>
        <taxon>Prymnesium</taxon>
    </lineage>
</organism>
<name>A0AB34JX04_PRYPA</name>
<comment type="caution">
    <text evidence="2">The sequence shown here is derived from an EMBL/GenBank/DDBJ whole genome shotgun (WGS) entry which is preliminary data.</text>
</comment>
<comment type="similarity">
    <text evidence="1">Belongs to the asaB hydroxylase/desaturase family.</text>
</comment>
<accession>A0AB34JX04</accession>
<evidence type="ECO:0000256" key="1">
    <source>
        <dbReference type="ARBA" id="ARBA00023604"/>
    </source>
</evidence>
<sequence length="353" mass="38642">MRVLRSLPLAASATAWCAGKQQTWPNMGEGEGKVFHGPDGKLTGVMASLNYQEPGVKAVWTRRDESGSDDELHGARFADTSVMIHNGRGEKLALFRNGFELHSDLKASHIDYYSEEQILSSYYPQCEALVQKAMGGAARVVAFDHNVRCAGWKDSGRKLDGGNAVQGPAGLVHADYTAVSGPRRFELLAEPPKVNDVKQPKLPLEKGDVAGALAGARRWAFVNVWRPISTVPVMDRPLACCDAQSVTPDDLLTFEIRYVDRTGENYFAKHAPGHKWYYFPQMTRDEALLLLQWDSKGDFAVQNSGSGGGTKESEASTGSATFALHSAFLDPSRPVDSPPRESIEVRCVVIFND</sequence>
<dbReference type="PANTHER" id="PTHR34598">
    <property type="entry name" value="BLL6449 PROTEIN"/>
    <property type="match status" value="1"/>
</dbReference>
<proteinExistence type="inferred from homology"/>
<reference evidence="2 3" key="1">
    <citation type="journal article" date="2024" name="Science">
        <title>Giant polyketide synthase enzymes in the biosynthesis of giant marine polyether toxins.</title>
        <authorList>
            <person name="Fallon T.R."/>
            <person name="Shende V.V."/>
            <person name="Wierzbicki I.H."/>
            <person name="Pendleton A.L."/>
            <person name="Watervoot N.F."/>
            <person name="Auber R.P."/>
            <person name="Gonzalez D.J."/>
            <person name="Wisecaver J.H."/>
            <person name="Moore B.S."/>
        </authorList>
    </citation>
    <scope>NUCLEOTIDE SEQUENCE [LARGE SCALE GENOMIC DNA]</scope>
    <source>
        <strain evidence="2 3">12B1</strain>
    </source>
</reference>